<feature type="region of interest" description="Disordered" evidence="1">
    <location>
        <begin position="130"/>
        <end position="180"/>
    </location>
</feature>
<organism evidence="2 3">
    <name type="scientific">Lentinus brumalis</name>
    <dbReference type="NCBI Taxonomy" id="2498619"/>
    <lineage>
        <taxon>Eukaryota</taxon>
        <taxon>Fungi</taxon>
        <taxon>Dikarya</taxon>
        <taxon>Basidiomycota</taxon>
        <taxon>Agaricomycotina</taxon>
        <taxon>Agaricomycetes</taxon>
        <taxon>Polyporales</taxon>
        <taxon>Polyporaceae</taxon>
        <taxon>Lentinus</taxon>
    </lineage>
</organism>
<protein>
    <submittedName>
        <fullName evidence="2">Uncharacterized protein</fullName>
    </submittedName>
</protein>
<gene>
    <name evidence="2" type="ORF">OH76DRAFT_377213</name>
</gene>
<reference evidence="2 3" key="1">
    <citation type="journal article" date="2018" name="Biotechnol. Biofuels">
        <title>Integrative visual omics of the white-rot fungus Polyporus brumalis exposes the biotechnological potential of its oxidative enzymes for delignifying raw plant biomass.</title>
        <authorList>
            <person name="Miyauchi S."/>
            <person name="Rancon A."/>
            <person name="Drula E."/>
            <person name="Hage H."/>
            <person name="Chaduli D."/>
            <person name="Favel A."/>
            <person name="Grisel S."/>
            <person name="Henrissat B."/>
            <person name="Herpoel-Gimbert I."/>
            <person name="Ruiz-Duenas F.J."/>
            <person name="Chevret D."/>
            <person name="Hainaut M."/>
            <person name="Lin J."/>
            <person name="Wang M."/>
            <person name="Pangilinan J."/>
            <person name="Lipzen A."/>
            <person name="Lesage-Meessen L."/>
            <person name="Navarro D."/>
            <person name="Riley R."/>
            <person name="Grigoriev I.V."/>
            <person name="Zhou S."/>
            <person name="Raouche S."/>
            <person name="Rosso M.N."/>
        </authorList>
    </citation>
    <scope>NUCLEOTIDE SEQUENCE [LARGE SCALE GENOMIC DNA]</scope>
    <source>
        <strain evidence="2 3">BRFM 1820</strain>
    </source>
</reference>
<feature type="region of interest" description="Disordered" evidence="1">
    <location>
        <begin position="85"/>
        <end position="108"/>
    </location>
</feature>
<feature type="compositionally biased region" description="Basic and acidic residues" evidence="1">
    <location>
        <begin position="143"/>
        <end position="154"/>
    </location>
</feature>
<dbReference type="EMBL" id="KZ857575">
    <property type="protein sequence ID" value="RDX40217.1"/>
    <property type="molecule type" value="Genomic_DNA"/>
</dbReference>
<proteinExistence type="predicted"/>
<evidence type="ECO:0000256" key="1">
    <source>
        <dbReference type="SAM" id="MobiDB-lite"/>
    </source>
</evidence>
<keyword evidence="3" id="KW-1185">Reference proteome</keyword>
<dbReference type="Proteomes" id="UP000256964">
    <property type="component" value="Unassembled WGS sequence"/>
</dbReference>
<name>A0A371CIW9_9APHY</name>
<evidence type="ECO:0000313" key="3">
    <source>
        <dbReference type="Proteomes" id="UP000256964"/>
    </source>
</evidence>
<evidence type="ECO:0000313" key="2">
    <source>
        <dbReference type="EMBL" id="RDX40217.1"/>
    </source>
</evidence>
<sequence>MRPPYRQSDSCNRRRPPFSRLVQDAAIQHTAGAQCSRTSITVRPRITAKTTRAAQRLVSNRTTQAALTRRALGARQVRTCYRQHTVRPSAAPQVHRRPACPISAPHPAVNVSDRARHTHRMAQTYRIERIERDGGEELAPTAHGRDESRRETAGEWKAGGGEGGIHGCDRFREVRRTDGL</sequence>
<dbReference type="AlphaFoldDB" id="A0A371CIW9"/>
<feature type="compositionally biased region" description="Gly residues" evidence="1">
    <location>
        <begin position="157"/>
        <end position="166"/>
    </location>
</feature>
<feature type="compositionally biased region" description="Basic and acidic residues" evidence="1">
    <location>
        <begin position="167"/>
        <end position="180"/>
    </location>
</feature>
<accession>A0A371CIW9</accession>